<organism evidence="2 3">
    <name type="scientific">Corynebacterium variabile</name>
    <dbReference type="NCBI Taxonomy" id="1727"/>
    <lineage>
        <taxon>Bacteria</taxon>
        <taxon>Bacillati</taxon>
        <taxon>Actinomycetota</taxon>
        <taxon>Actinomycetes</taxon>
        <taxon>Mycobacteriales</taxon>
        <taxon>Corynebacteriaceae</taxon>
        <taxon>Corynebacterium</taxon>
    </lineage>
</organism>
<dbReference type="AlphaFoldDB" id="A0A4Y4C4Z4"/>
<feature type="transmembrane region" description="Helical" evidence="1">
    <location>
        <begin position="20"/>
        <end position="43"/>
    </location>
</feature>
<evidence type="ECO:0000313" key="2">
    <source>
        <dbReference type="EMBL" id="GEC86207.1"/>
    </source>
</evidence>
<keyword evidence="1" id="KW-1133">Transmembrane helix</keyword>
<accession>A0A4Y4C4Z4</accession>
<comment type="caution">
    <text evidence="2">The sequence shown here is derived from an EMBL/GenBank/DDBJ whole genome shotgun (WGS) entry which is preliminary data.</text>
</comment>
<gene>
    <name evidence="2" type="ORF">CVA01_15210</name>
</gene>
<sequence length="73" mass="7685">MPKSPLSMVALDSQTPESGSISSAVWVGAGVFFLVFFVVMTVLQSLSGHLSVAPRSRAPIIGVGVGKFSDNYR</sequence>
<dbReference type="Proteomes" id="UP000319986">
    <property type="component" value="Unassembled WGS sequence"/>
</dbReference>
<keyword evidence="1" id="KW-0812">Transmembrane</keyword>
<keyword evidence="1" id="KW-0472">Membrane</keyword>
<proteinExistence type="predicted"/>
<reference evidence="2 3" key="1">
    <citation type="submission" date="2019-06" db="EMBL/GenBank/DDBJ databases">
        <title>Whole genome shotgun sequence of Corynebacterium variabile NBRC 15286.</title>
        <authorList>
            <person name="Hosoyama A."/>
            <person name="Uohara A."/>
            <person name="Ohji S."/>
            <person name="Ichikawa N."/>
        </authorList>
    </citation>
    <scope>NUCLEOTIDE SEQUENCE [LARGE SCALE GENOMIC DNA]</scope>
    <source>
        <strain evidence="2 3">NBRC 15286</strain>
    </source>
</reference>
<evidence type="ECO:0000313" key="3">
    <source>
        <dbReference type="Proteomes" id="UP000319986"/>
    </source>
</evidence>
<name>A0A4Y4C4Z4_9CORY</name>
<protein>
    <submittedName>
        <fullName evidence="2">Uncharacterized protein</fullName>
    </submittedName>
</protein>
<evidence type="ECO:0000256" key="1">
    <source>
        <dbReference type="SAM" id="Phobius"/>
    </source>
</evidence>
<dbReference type="EMBL" id="BJNT01000011">
    <property type="protein sequence ID" value="GEC86207.1"/>
    <property type="molecule type" value="Genomic_DNA"/>
</dbReference>